<name>A0A9P0BNW2_CHRIL</name>
<reference evidence="2" key="1">
    <citation type="submission" date="2021-12" db="EMBL/GenBank/DDBJ databases">
        <authorList>
            <person name="King R."/>
        </authorList>
    </citation>
    <scope>NUCLEOTIDE SEQUENCE</scope>
</reference>
<dbReference type="GO" id="GO:0005549">
    <property type="term" value="F:odorant binding"/>
    <property type="evidence" value="ECO:0007669"/>
    <property type="project" value="InterPro"/>
</dbReference>
<feature type="signal peptide" evidence="1">
    <location>
        <begin position="1"/>
        <end position="15"/>
    </location>
</feature>
<dbReference type="Proteomes" id="UP001154114">
    <property type="component" value="Chromosome 11"/>
</dbReference>
<evidence type="ECO:0000313" key="2">
    <source>
        <dbReference type="EMBL" id="CAH0581540.1"/>
    </source>
</evidence>
<organism evidence="2 3">
    <name type="scientific">Chrysodeixis includens</name>
    <name type="common">Soybean looper</name>
    <name type="synonym">Pseudoplusia includens</name>
    <dbReference type="NCBI Taxonomy" id="689277"/>
    <lineage>
        <taxon>Eukaryota</taxon>
        <taxon>Metazoa</taxon>
        <taxon>Ecdysozoa</taxon>
        <taxon>Arthropoda</taxon>
        <taxon>Hexapoda</taxon>
        <taxon>Insecta</taxon>
        <taxon>Pterygota</taxon>
        <taxon>Neoptera</taxon>
        <taxon>Endopterygota</taxon>
        <taxon>Lepidoptera</taxon>
        <taxon>Glossata</taxon>
        <taxon>Ditrysia</taxon>
        <taxon>Noctuoidea</taxon>
        <taxon>Noctuidae</taxon>
        <taxon>Plusiinae</taxon>
        <taxon>Chrysodeixis</taxon>
    </lineage>
</organism>
<dbReference type="Gene3D" id="1.10.238.270">
    <property type="match status" value="1"/>
</dbReference>
<dbReference type="AlphaFoldDB" id="A0A9P0BNW2"/>
<sequence length="163" mass="18329">MNRFLFFAFIALAAAATEDEKQKCRHALHPSIFRCCVSAPNERLFLEKAKECDSLPKDPVACDHEMCVAKATGFITESGDMDKDKARELLEKTYAGEPAILNAIKSKCFDGDISIYGPPDFCDLLKFKMCYRTQVFANCKEWNNSGDCKGVKELSEECNKIFS</sequence>
<evidence type="ECO:0000313" key="3">
    <source>
        <dbReference type="Proteomes" id="UP001154114"/>
    </source>
</evidence>
<keyword evidence="1" id="KW-0732">Signal</keyword>
<feature type="chain" id="PRO_5040475087" evidence="1">
    <location>
        <begin position="16"/>
        <end position="163"/>
    </location>
</feature>
<dbReference type="EMBL" id="LR824014">
    <property type="protein sequence ID" value="CAH0581540.1"/>
    <property type="molecule type" value="Genomic_DNA"/>
</dbReference>
<accession>A0A9P0BNW2</accession>
<gene>
    <name evidence="2" type="ORF">CINC_LOCUS1684</name>
</gene>
<dbReference type="OrthoDB" id="7234983at2759"/>
<proteinExistence type="predicted"/>
<dbReference type="InterPro" id="IPR036728">
    <property type="entry name" value="PBP_GOBP_sf"/>
</dbReference>
<evidence type="ECO:0000256" key="1">
    <source>
        <dbReference type="SAM" id="SignalP"/>
    </source>
</evidence>
<protein>
    <submittedName>
        <fullName evidence="2">Uncharacterized protein</fullName>
    </submittedName>
</protein>
<dbReference type="SUPFAM" id="SSF47565">
    <property type="entry name" value="Insect pheromone/odorant-binding proteins"/>
    <property type="match status" value="1"/>
</dbReference>
<keyword evidence="3" id="KW-1185">Reference proteome</keyword>